<keyword evidence="4 6" id="KW-1133">Transmembrane helix</keyword>
<organism evidence="8 9">
    <name type="scientific">Elysia marginata</name>
    <dbReference type="NCBI Taxonomy" id="1093978"/>
    <lineage>
        <taxon>Eukaryota</taxon>
        <taxon>Metazoa</taxon>
        <taxon>Spiralia</taxon>
        <taxon>Lophotrochozoa</taxon>
        <taxon>Mollusca</taxon>
        <taxon>Gastropoda</taxon>
        <taxon>Heterobranchia</taxon>
        <taxon>Euthyneura</taxon>
        <taxon>Panpulmonata</taxon>
        <taxon>Sacoglossa</taxon>
        <taxon>Placobranchoidea</taxon>
        <taxon>Plakobranchidae</taxon>
        <taxon>Elysia</taxon>
    </lineage>
</organism>
<comment type="similarity">
    <text evidence="2">Belongs to the polycystin family.</text>
</comment>
<keyword evidence="5 6" id="KW-0472">Membrane</keyword>
<evidence type="ECO:0000256" key="1">
    <source>
        <dbReference type="ARBA" id="ARBA00004141"/>
    </source>
</evidence>
<evidence type="ECO:0000256" key="6">
    <source>
        <dbReference type="SAM" id="Phobius"/>
    </source>
</evidence>
<proteinExistence type="inferred from homology"/>
<feature type="domain" description="Polycystin" evidence="7">
    <location>
        <begin position="147"/>
        <end position="206"/>
    </location>
</feature>
<evidence type="ECO:0000256" key="4">
    <source>
        <dbReference type="ARBA" id="ARBA00022989"/>
    </source>
</evidence>
<sequence>MAELAITAEHVSGFIHNQTLPNSPRLFYLHHTIFKAIKTAFGTTKQVVFQEGVYWLLLYTACTLLLTGLGTDVYDGFHQNSRVQNVLRVRPEKQLIDVDGMWNFINATLLPGLGKLQDTSALSLTIKLKIIWEILHFDRLRQLEGRYEVSVRHSDEITWDIIQDMRESDWIDENTRHVIIDFSLVNVHSHIISTYRIAFDYRRVGVFWHTKNYQFYFEREKVDTYYLMLLGFSFMFLSAVNIFKEAQK</sequence>
<evidence type="ECO:0000256" key="2">
    <source>
        <dbReference type="ARBA" id="ARBA00007200"/>
    </source>
</evidence>
<keyword evidence="9" id="KW-1185">Reference proteome</keyword>
<feature type="non-terminal residue" evidence="8">
    <location>
        <position position="248"/>
    </location>
</feature>
<evidence type="ECO:0000256" key="5">
    <source>
        <dbReference type="ARBA" id="ARBA00023136"/>
    </source>
</evidence>
<dbReference type="AlphaFoldDB" id="A0AAV4FNI5"/>
<accession>A0AAV4FNI5</accession>
<gene>
    <name evidence="8" type="ORF">ElyMa_000425700</name>
</gene>
<evidence type="ECO:0000259" key="7">
    <source>
        <dbReference type="Pfam" id="PF20519"/>
    </source>
</evidence>
<evidence type="ECO:0000313" key="8">
    <source>
        <dbReference type="EMBL" id="GFR74275.1"/>
    </source>
</evidence>
<dbReference type="Pfam" id="PF20519">
    <property type="entry name" value="Polycystin_dom"/>
    <property type="match status" value="1"/>
</dbReference>
<comment type="subcellular location">
    <subcellularLocation>
        <location evidence="1">Membrane</location>
        <topology evidence="1">Multi-pass membrane protein</topology>
    </subcellularLocation>
</comment>
<dbReference type="Proteomes" id="UP000762676">
    <property type="component" value="Unassembled WGS sequence"/>
</dbReference>
<reference evidence="8 9" key="1">
    <citation type="journal article" date="2021" name="Elife">
        <title>Chloroplast acquisition without the gene transfer in kleptoplastic sea slugs, Plakobranchus ocellatus.</title>
        <authorList>
            <person name="Maeda T."/>
            <person name="Takahashi S."/>
            <person name="Yoshida T."/>
            <person name="Shimamura S."/>
            <person name="Takaki Y."/>
            <person name="Nagai Y."/>
            <person name="Toyoda A."/>
            <person name="Suzuki Y."/>
            <person name="Arimoto A."/>
            <person name="Ishii H."/>
            <person name="Satoh N."/>
            <person name="Nishiyama T."/>
            <person name="Hasebe M."/>
            <person name="Maruyama T."/>
            <person name="Minagawa J."/>
            <person name="Obokata J."/>
            <person name="Shigenobu S."/>
        </authorList>
    </citation>
    <scope>NUCLEOTIDE SEQUENCE [LARGE SCALE GENOMIC DNA]</scope>
</reference>
<feature type="transmembrane region" description="Helical" evidence="6">
    <location>
        <begin position="225"/>
        <end position="243"/>
    </location>
</feature>
<protein>
    <recommendedName>
        <fullName evidence="7">Polycystin domain-containing protein</fullName>
    </recommendedName>
</protein>
<keyword evidence="3 6" id="KW-0812">Transmembrane</keyword>
<name>A0AAV4FNI5_9GAST</name>
<evidence type="ECO:0000256" key="3">
    <source>
        <dbReference type="ARBA" id="ARBA00022692"/>
    </source>
</evidence>
<evidence type="ECO:0000313" key="9">
    <source>
        <dbReference type="Proteomes" id="UP000762676"/>
    </source>
</evidence>
<dbReference type="GO" id="GO:0016020">
    <property type="term" value="C:membrane"/>
    <property type="evidence" value="ECO:0007669"/>
    <property type="project" value="UniProtKB-SubCell"/>
</dbReference>
<comment type="caution">
    <text evidence="8">The sequence shown here is derived from an EMBL/GenBank/DDBJ whole genome shotgun (WGS) entry which is preliminary data.</text>
</comment>
<dbReference type="EMBL" id="BMAT01000841">
    <property type="protein sequence ID" value="GFR74275.1"/>
    <property type="molecule type" value="Genomic_DNA"/>
</dbReference>
<dbReference type="InterPro" id="IPR046791">
    <property type="entry name" value="Polycystin_dom"/>
</dbReference>